<dbReference type="PANTHER" id="PTHR46599">
    <property type="entry name" value="PIGGYBAC TRANSPOSABLE ELEMENT-DERIVED PROTEIN 4"/>
    <property type="match status" value="1"/>
</dbReference>
<gene>
    <name evidence="2" type="ORF">BSTOLATCC_MIC7735</name>
</gene>
<comment type="caution">
    <text evidence="2">The sequence shown here is derived from an EMBL/GenBank/DDBJ whole genome shotgun (WGS) entry which is preliminary data.</text>
</comment>
<evidence type="ECO:0000259" key="1">
    <source>
        <dbReference type="Pfam" id="PF13843"/>
    </source>
</evidence>
<dbReference type="PANTHER" id="PTHR46599:SF3">
    <property type="entry name" value="PIGGYBAC TRANSPOSABLE ELEMENT-DERIVED PROTEIN 4"/>
    <property type="match status" value="1"/>
</dbReference>
<reference evidence="2" key="1">
    <citation type="submission" date="2021-09" db="EMBL/GenBank/DDBJ databases">
        <authorList>
            <consortium name="AG Swart"/>
            <person name="Singh M."/>
            <person name="Singh A."/>
            <person name="Seah K."/>
            <person name="Emmerich C."/>
        </authorList>
    </citation>
    <scope>NUCLEOTIDE SEQUENCE</scope>
    <source>
        <strain evidence="2">ATCC30299</strain>
    </source>
</reference>
<dbReference type="AlphaFoldDB" id="A0AAU9IP66"/>
<dbReference type="Proteomes" id="UP001162131">
    <property type="component" value="Unassembled WGS sequence"/>
</dbReference>
<sequence>MVVCATNAGTSAVITKKRGKGDIITIPEIIERYRKFMRGIDMFDQNMTYYSYPHRTIKWWKNCFFYFLEIALNNSYILYKNRMISLNQKFLSYDKYRIQIAVSLCEKSKARRENKTVINQAISGIHWIIKIENTKECIG</sequence>
<dbReference type="Pfam" id="PF13843">
    <property type="entry name" value="DDE_Tnp_1_7"/>
    <property type="match status" value="1"/>
</dbReference>
<evidence type="ECO:0000313" key="3">
    <source>
        <dbReference type="Proteomes" id="UP001162131"/>
    </source>
</evidence>
<feature type="domain" description="PiggyBac transposable element-derived protein" evidence="1">
    <location>
        <begin position="4"/>
        <end position="76"/>
    </location>
</feature>
<organism evidence="2 3">
    <name type="scientific">Blepharisma stoltei</name>
    <dbReference type="NCBI Taxonomy" id="1481888"/>
    <lineage>
        <taxon>Eukaryota</taxon>
        <taxon>Sar</taxon>
        <taxon>Alveolata</taxon>
        <taxon>Ciliophora</taxon>
        <taxon>Postciliodesmatophora</taxon>
        <taxon>Heterotrichea</taxon>
        <taxon>Heterotrichida</taxon>
        <taxon>Blepharismidae</taxon>
        <taxon>Blepharisma</taxon>
    </lineage>
</organism>
<dbReference type="EMBL" id="CAJZBQ010000009">
    <property type="protein sequence ID" value="CAG9312944.1"/>
    <property type="molecule type" value="Genomic_DNA"/>
</dbReference>
<accession>A0AAU9IP66</accession>
<dbReference type="InterPro" id="IPR029526">
    <property type="entry name" value="PGBD"/>
</dbReference>
<protein>
    <recommendedName>
        <fullName evidence="1">PiggyBac transposable element-derived protein domain-containing protein</fullName>
    </recommendedName>
</protein>
<evidence type="ECO:0000313" key="2">
    <source>
        <dbReference type="EMBL" id="CAG9312944.1"/>
    </source>
</evidence>
<keyword evidence="3" id="KW-1185">Reference proteome</keyword>
<name>A0AAU9IP66_9CILI</name>
<proteinExistence type="predicted"/>